<keyword evidence="3" id="KW-1185">Reference proteome</keyword>
<evidence type="ECO:0000313" key="3">
    <source>
        <dbReference type="Proteomes" id="UP000050525"/>
    </source>
</evidence>
<comment type="caution">
    <text evidence="2">The sequence shown here is derived from an EMBL/GenBank/DDBJ whole genome shotgun (WGS) entry which is preliminary data.</text>
</comment>
<reference evidence="2 3" key="1">
    <citation type="journal article" date="2012" name="Genome Biol.">
        <title>Sequencing three crocodilian genomes to illuminate the evolution of archosaurs and amniotes.</title>
        <authorList>
            <person name="St John J.A."/>
            <person name="Braun E.L."/>
            <person name="Isberg S.R."/>
            <person name="Miles L.G."/>
            <person name="Chong A.Y."/>
            <person name="Gongora J."/>
            <person name="Dalzell P."/>
            <person name="Moran C."/>
            <person name="Bed'hom B."/>
            <person name="Abzhanov A."/>
            <person name="Burgess S.C."/>
            <person name="Cooksey A.M."/>
            <person name="Castoe T.A."/>
            <person name="Crawford N.G."/>
            <person name="Densmore L.D."/>
            <person name="Drew J.C."/>
            <person name="Edwards S.V."/>
            <person name="Faircloth B.C."/>
            <person name="Fujita M.K."/>
            <person name="Greenwold M.J."/>
            <person name="Hoffmann F.G."/>
            <person name="Howard J.M."/>
            <person name="Iguchi T."/>
            <person name="Janes D.E."/>
            <person name="Khan S.Y."/>
            <person name="Kohno S."/>
            <person name="de Koning A.J."/>
            <person name="Lance S.L."/>
            <person name="McCarthy F.M."/>
            <person name="McCormack J.E."/>
            <person name="Merchant M.E."/>
            <person name="Peterson D.G."/>
            <person name="Pollock D.D."/>
            <person name="Pourmand N."/>
            <person name="Raney B.J."/>
            <person name="Roessler K.A."/>
            <person name="Sanford J.R."/>
            <person name="Sawyer R.H."/>
            <person name="Schmidt C.J."/>
            <person name="Triplett E.W."/>
            <person name="Tuberville T.D."/>
            <person name="Venegas-Anaya M."/>
            <person name="Howard J.T."/>
            <person name="Jarvis E.D."/>
            <person name="Guillette L.J.Jr."/>
            <person name="Glenn T.C."/>
            <person name="Green R.E."/>
            <person name="Ray D.A."/>
        </authorList>
    </citation>
    <scope>NUCLEOTIDE SEQUENCE [LARGE SCALE GENOMIC DNA]</scope>
    <source>
        <strain evidence="2">KSC_2009_1</strain>
    </source>
</reference>
<accession>A0A151NCU0</accession>
<dbReference type="EMBL" id="AKHW03003364">
    <property type="protein sequence ID" value="KYO34626.1"/>
    <property type="molecule type" value="Genomic_DNA"/>
</dbReference>
<protein>
    <submittedName>
        <fullName evidence="2">Uncharacterized protein</fullName>
    </submittedName>
</protein>
<organism evidence="2 3">
    <name type="scientific">Alligator mississippiensis</name>
    <name type="common">American alligator</name>
    <dbReference type="NCBI Taxonomy" id="8496"/>
    <lineage>
        <taxon>Eukaryota</taxon>
        <taxon>Metazoa</taxon>
        <taxon>Chordata</taxon>
        <taxon>Craniata</taxon>
        <taxon>Vertebrata</taxon>
        <taxon>Euteleostomi</taxon>
        <taxon>Archelosauria</taxon>
        <taxon>Archosauria</taxon>
        <taxon>Crocodylia</taxon>
        <taxon>Alligatoridae</taxon>
        <taxon>Alligatorinae</taxon>
        <taxon>Alligator</taxon>
    </lineage>
</organism>
<feature type="region of interest" description="Disordered" evidence="1">
    <location>
        <begin position="44"/>
        <end position="66"/>
    </location>
</feature>
<proteinExistence type="predicted"/>
<sequence length="66" mass="7785">MCVCKVGTYYFADYRCLQGTQKGADDEAHELAFQSYFLYHEKREKEGKDSQSDPSCSEKFWRTKQD</sequence>
<name>A0A151NCU0_ALLMI</name>
<dbReference type="Proteomes" id="UP000050525">
    <property type="component" value="Unassembled WGS sequence"/>
</dbReference>
<evidence type="ECO:0000256" key="1">
    <source>
        <dbReference type="SAM" id="MobiDB-lite"/>
    </source>
</evidence>
<gene>
    <name evidence="2" type="ORF">Y1Q_0015418</name>
</gene>
<evidence type="ECO:0000313" key="2">
    <source>
        <dbReference type="EMBL" id="KYO34626.1"/>
    </source>
</evidence>
<dbReference type="AlphaFoldDB" id="A0A151NCU0"/>